<dbReference type="GO" id="GO:0005829">
    <property type="term" value="C:cytosol"/>
    <property type="evidence" value="ECO:0007669"/>
    <property type="project" value="TreeGrafter"/>
</dbReference>
<organism evidence="8 9">
    <name type="scientific">Angiostrongylus cantonensis</name>
    <name type="common">Rat lungworm</name>
    <dbReference type="NCBI Taxonomy" id="6313"/>
    <lineage>
        <taxon>Eukaryota</taxon>
        <taxon>Metazoa</taxon>
        <taxon>Ecdysozoa</taxon>
        <taxon>Nematoda</taxon>
        <taxon>Chromadorea</taxon>
        <taxon>Rhabditida</taxon>
        <taxon>Rhabditina</taxon>
        <taxon>Rhabditomorpha</taxon>
        <taxon>Strongyloidea</taxon>
        <taxon>Metastrongylidae</taxon>
        <taxon>Angiostrongylus</taxon>
    </lineage>
</organism>
<dbReference type="SUPFAM" id="SSF51690">
    <property type="entry name" value="Nicotinate/Quinolinate PRTase C-terminal domain-like"/>
    <property type="match status" value="1"/>
</dbReference>
<reference evidence="8" key="1">
    <citation type="submission" date="2012-09" db="EMBL/GenBank/DDBJ databases">
        <authorList>
            <person name="Martin A.A."/>
        </authorList>
    </citation>
    <scope>NUCLEOTIDE SEQUENCE</scope>
</reference>
<keyword evidence="7" id="KW-0812">Transmembrane</keyword>
<proteinExistence type="predicted"/>
<dbReference type="InterPro" id="IPR007229">
    <property type="entry name" value="Nic_PRibTrfase-Fam"/>
</dbReference>
<sequence>MNAYLAFTMTLGDLPMYRASAAIFMDKSATNLPTPEEWWAWWAMGTGIDRMCIEGRLRPLRHARPIFLLYVCIFCLFYIYSANASVQVCSVICIRNASRFGAAGDKLQMLEFRLRRARRPNGSISASKYCYIGGLYFDGTSNLLTGKLFGIPVKGTHAHSFIRSFSSVDDLKFRDGSVAWDLYSLSKEKTHFLKTSILQDEWDVLGSEVNDGEVATFVACAIVFPNSLKHLISLLSSIFTCRSEVINFISVTWVLFVLEYRSVGSRIDGGDLAYLSKEVRRDVILRWIEILTIVQPALDVYFYLVVLSGHPIIKLNQEMSKITIPGLKKSFRLHGKSDKQDPVCNKLILCRHPFEVSSQNAYIRCMYIFYHLKACNSYFLKIERVNASWKTLREGHRRYLNPTPYEVVIFLSKSPRLHISTLCSGFYLGDLE</sequence>
<keyword evidence="4" id="KW-0436">Ligase</keyword>
<evidence type="ECO:0000313" key="9">
    <source>
        <dbReference type="WBParaSite" id="ACAC_0000920501-mRNA-1"/>
    </source>
</evidence>
<dbReference type="EC" id="6.3.4.21" evidence="2"/>
<evidence type="ECO:0000256" key="6">
    <source>
        <dbReference type="ARBA" id="ARBA00048668"/>
    </source>
</evidence>
<evidence type="ECO:0000256" key="7">
    <source>
        <dbReference type="SAM" id="Phobius"/>
    </source>
</evidence>
<name>A0A158PAA2_ANGCA</name>
<evidence type="ECO:0000256" key="2">
    <source>
        <dbReference type="ARBA" id="ARBA00013236"/>
    </source>
</evidence>
<keyword evidence="7" id="KW-1133">Transmembrane helix</keyword>
<keyword evidence="8" id="KW-1185">Reference proteome</keyword>
<evidence type="ECO:0000256" key="3">
    <source>
        <dbReference type="ARBA" id="ARBA00022553"/>
    </source>
</evidence>
<evidence type="ECO:0000256" key="4">
    <source>
        <dbReference type="ARBA" id="ARBA00022598"/>
    </source>
</evidence>
<dbReference type="STRING" id="6313.A0A158PAA2"/>
<evidence type="ECO:0000256" key="5">
    <source>
        <dbReference type="ARBA" id="ARBA00022642"/>
    </source>
</evidence>
<dbReference type="GO" id="GO:0004516">
    <property type="term" value="F:nicotinate phosphoribosyltransferase activity"/>
    <property type="evidence" value="ECO:0007669"/>
    <property type="project" value="UniProtKB-EC"/>
</dbReference>
<dbReference type="PANTHER" id="PTHR11098:SF1">
    <property type="entry name" value="NICOTINATE PHOSPHORIBOSYLTRANSFERASE"/>
    <property type="match status" value="1"/>
</dbReference>
<keyword evidence="3" id="KW-0597">Phosphoprotein</keyword>
<keyword evidence="5" id="KW-0662">Pyridine nucleotide biosynthesis</keyword>
<accession>A0A158PAA2</accession>
<protein>
    <recommendedName>
        <fullName evidence="2">nicotinate phosphoribosyltransferase</fullName>
        <ecNumber evidence="2">6.3.4.21</ecNumber>
    </recommendedName>
</protein>
<dbReference type="InterPro" id="IPR013785">
    <property type="entry name" value="Aldolase_TIM"/>
</dbReference>
<comment type="pathway">
    <text evidence="1">Cofactor biosynthesis; NAD(+) biosynthesis; nicotinate D-ribonucleotide from nicotinate: step 1/1.</text>
</comment>
<dbReference type="InterPro" id="IPR036068">
    <property type="entry name" value="Nicotinate_pribotase-like_C"/>
</dbReference>
<comment type="catalytic activity">
    <reaction evidence="6">
        <text>5-phospho-alpha-D-ribose 1-diphosphate + nicotinate + ATP + H2O = nicotinate beta-D-ribonucleotide + ADP + phosphate + diphosphate</text>
        <dbReference type="Rhea" id="RHEA:36163"/>
        <dbReference type="ChEBI" id="CHEBI:15377"/>
        <dbReference type="ChEBI" id="CHEBI:30616"/>
        <dbReference type="ChEBI" id="CHEBI:32544"/>
        <dbReference type="ChEBI" id="CHEBI:33019"/>
        <dbReference type="ChEBI" id="CHEBI:43474"/>
        <dbReference type="ChEBI" id="CHEBI:57502"/>
        <dbReference type="ChEBI" id="CHEBI:58017"/>
        <dbReference type="ChEBI" id="CHEBI:456216"/>
        <dbReference type="EC" id="6.3.4.21"/>
    </reaction>
</comment>
<dbReference type="GO" id="GO:0034355">
    <property type="term" value="P:NAD+ biosynthetic process via the salvage pathway"/>
    <property type="evidence" value="ECO:0007669"/>
    <property type="project" value="TreeGrafter"/>
</dbReference>
<dbReference type="UniPathway" id="UPA00253">
    <property type="reaction ID" value="UER00457"/>
</dbReference>
<dbReference type="Gene3D" id="3.20.20.70">
    <property type="entry name" value="Aldolase class I"/>
    <property type="match status" value="2"/>
</dbReference>
<dbReference type="Proteomes" id="UP000035642">
    <property type="component" value="Unassembled WGS sequence"/>
</dbReference>
<dbReference type="WBParaSite" id="ACAC_0000920501-mRNA-1">
    <property type="protein sequence ID" value="ACAC_0000920501-mRNA-1"/>
    <property type="gene ID" value="ACAC_0000920501"/>
</dbReference>
<dbReference type="PANTHER" id="PTHR11098">
    <property type="entry name" value="NICOTINATE PHOSPHORIBOSYLTRANSFERASE"/>
    <property type="match status" value="1"/>
</dbReference>
<keyword evidence="7" id="KW-0472">Membrane</keyword>
<feature type="transmembrane region" description="Helical" evidence="7">
    <location>
        <begin position="66"/>
        <end position="86"/>
    </location>
</feature>
<evidence type="ECO:0000313" key="8">
    <source>
        <dbReference type="Proteomes" id="UP000035642"/>
    </source>
</evidence>
<reference evidence="9" key="2">
    <citation type="submission" date="2016-04" db="UniProtKB">
        <authorList>
            <consortium name="WormBaseParasite"/>
        </authorList>
    </citation>
    <scope>IDENTIFICATION</scope>
</reference>
<dbReference type="Gene3D" id="3.20.140.10">
    <property type="entry name" value="nicotinate phosphoribosyltransferase"/>
    <property type="match status" value="1"/>
</dbReference>
<evidence type="ECO:0000256" key="1">
    <source>
        <dbReference type="ARBA" id="ARBA00004952"/>
    </source>
</evidence>
<dbReference type="AlphaFoldDB" id="A0A158PAA2"/>